<dbReference type="AlphaFoldDB" id="A0A2L0FA72"/>
<evidence type="ECO:0000313" key="2">
    <source>
        <dbReference type="EMBL" id="AUX48488.1"/>
    </source>
</evidence>
<protein>
    <submittedName>
        <fullName evidence="2">Uncharacterized protein</fullName>
    </submittedName>
</protein>
<name>A0A2L0FA72_SORCE</name>
<feature type="region of interest" description="Disordered" evidence="1">
    <location>
        <begin position="1"/>
        <end position="56"/>
    </location>
</feature>
<proteinExistence type="predicted"/>
<sequence>MSSSKRPPSRFAARRDGRRTHLRADFPPATSSSSVPPCRFRHAGSAGYRARHSSGSANRPRWLKIFLAVALSVIAAMRRIRPLHRGHARTSTA</sequence>
<evidence type="ECO:0000313" key="3">
    <source>
        <dbReference type="Proteomes" id="UP000238348"/>
    </source>
</evidence>
<dbReference type="EMBL" id="CP012673">
    <property type="protein sequence ID" value="AUX48488.1"/>
    <property type="molecule type" value="Genomic_DNA"/>
</dbReference>
<evidence type="ECO:0000256" key="1">
    <source>
        <dbReference type="SAM" id="MobiDB-lite"/>
    </source>
</evidence>
<accession>A0A2L0FA72</accession>
<dbReference type="Proteomes" id="UP000238348">
    <property type="component" value="Chromosome"/>
</dbReference>
<gene>
    <name evidence="2" type="ORF">SOCE26_100260</name>
</gene>
<organism evidence="2 3">
    <name type="scientific">Sorangium cellulosum</name>
    <name type="common">Polyangium cellulosum</name>
    <dbReference type="NCBI Taxonomy" id="56"/>
    <lineage>
        <taxon>Bacteria</taxon>
        <taxon>Pseudomonadati</taxon>
        <taxon>Myxococcota</taxon>
        <taxon>Polyangia</taxon>
        <taxon>Polyangiales</taxon>
        <taxon>Polyangiaceae</taxon>
        <taxon>Sorangium</taxon>
    </lineage>
</organism>
<reference evidence="2 3" key="1">
    <citation type="submission" date="2015-09" db="EMBL/GenBank/DDBJ databases">
        <title>Sorangium comparison.</title>
        <authorList>
            <person name="Zaburannyi N."/>
            <person name="Bunk B."/>
            <person name="Overmann J."/>
            <person name="Mueller R."/>
        </authorList>
    </citation>
    <scope>NUCLEOTIDE SEQUENCE [LARGE SCALE GENOMIC DNA]</scope>
    <source>
        <strain evidence="2 3">So ce26</strain>
    </source>
</reference>